<dbReference type="PANTHER" id="PTHR14167:SF116">
    <property type="entry name" value="CAP, ISOFORM AC"/>
    <property type="match status" value="1"/>
</dbReference>
<dbReference type="OMA" id="ERISDDW"/>
<dbReference type="Pfam" id="PF00018">
    <property type="entry name" value="SH3_1"/>
    <property type="match status" value="1"/>
</dbReference>
<name>A0A066WN86_TILAU</name>
<dbReference type="AlphaFoldDB" id="A0A066WN86"/>
<dbReference type="CDD" id="cd00174">
    <property type="entry name" value="SH3"/>
    <property type="match status" value="1"/>
</dbReference>
<keyword evidence="6" id="KW-1185">Reference proteome</keyword>
<dbReference type="EMBL" id="JMSN01000014">
    <property type="protein sequence ID" value="KDN52090.1"/>
    <property type="molecule type" value="Genomic_DNA"/>
</dbReference>
<dbReference type="Gene3D" id="2.30.30.40">
    <property type="entry name" value="SH3 Domains"/>
    <property type="match status" value="1"/>
</dbReference>
<dbReference type="PANTHER" id="PTHR14167">
    <property type="entry name" value="SH3 DOMAIN-CONTAINING"/>
    <property type="match status" value="1"/>
</dbReference>
<dbReference type="HOGENOM" id="CLU_1908154_0_0_1"/>
<dbReference type="STRING" id="1037660.A0A066WN86"/>
<feature type="compositionally biased region" description="Polar residues" evidence="3">
    <location>
        <begin position="34"/>
        <end position="46"/>
    </location>
</feature>
<dbReference type="SUPFAM" id="SSF50044">
    <property type="entry name" value="SH3-domain"/>
    <property type="match status" value="1"/>
</dbReference>
<dbReference type="OrthoDB" id="10255128at2759"/>
<feature type="region of interest" description="Disordered" evidence="3">
    <location>
        <begin position="1"/>
        <end position="72"/>
    </location>
</feature>
<dbReference type="RefSeq" id="XP_013244939.1">
    <property type="nucleotide sequence ID" value="XM_013389485.1"/>
</dbReference>
<dbReference type="Proteomes" id="UP000027361">
    <property type="component" value="Unassembled WGS sequence"/>
</dbReference>
<dbReference type="InterPro" id="IPR050384">
    <property type="entry name" value="Endophilin_SH3RF"/>
</dbReference>
<evidence type="ECO:0000256" key="1">
    <source>
        <dbReference type="ARBA" id="ARBA00022443"/>
    </source>
</evidence>
<feature type="domain" description="SH3" evidence="4">
    <location>
        <begin position="72"/>
        <end position="133"/>
    </location>
</feature>
<dbReference type="PROSITE" id="PS50002">
    <property type="entry name" value="SH3"/>
    <property type="match status" value="1"/>
</dbReference>
<comment type="caution">
    <text evidence="5">The sequence shown here is derived from an EMBL/GenBank/DDBJ whole genome shotgun (WGS) entry which is preliminary data.</text>
</comment>
<evidence type="ECO:0000313" key="6">
    <source>
        <dbReference type="Proteomes" id="UP000027361"/>
    </source>
</evidence>
<gene>
    <name evidence="5" type="ORF">K437DRAFT_254648</name>
</gene>
<dbReference type="PRINTS" id="PR00452">
    <property type="entry name" value="SH3DOMAIN"/>
</dbReference>
<dbReference type="SMART" id="SM00326">
    <property type="entry name" value="SH3"/>
    <property type="match status" value="1"/>
</dbReference>
<dbReference type="InterPro" id="IPR001452">
    <property type="entry name" value="SH3_domain"/>
</dbReference>
<protein>
    <recommendedName>
        <fullName evidence="4">SH3 domain-containing protein</fullName>
    </recommendedName>
</protein>
<evidence type="ECO:0000259" key="4">
    <source>
        <dbReference type="PROSITE" id="PS50002"/>
    </source>
</evidence>
<reference evidence="5 6" key="1">
    <citation type="submission" date="2014-05" db="EMBL/GenBank/DDBJ databases">
        <title>Draft genome sequence of a rare smut relative, Tilletiaria anomala UBC 951.</title>
        <authorList>
            <consortium name="DOE Joint Genome Institute"/>
            <person name="Toome M."/>
            <person name="Kuo A."/>
            <person name="Henrissat B."/>
            <person name="Lipzen A."/>
            <person name="Tritt A."/>
            <person name="Yoshinaga Y."/>
            <person name="Zane M."/>
            <person name="Barry K."/>
            <person name="Grigoriev I.V."/>
            <person name="Spatafora J.W."/>
            <person name="Aimea M.C."/>
        </authorList>
    </citation>
    <scope>NUCLEOTIDE SEQUENCE [LARGE SCALE GENOMIC DNA]</scope>
    <source>
        <strain evidence="5 6">UBC 951</strain>
    </source>
</reference>
<dbReference type="InParanoid" id="A0A066WN86"/>
<dbReference type="InterPro" id="IPR036028">
    <property type="entry name" value="SH3-like_dom_sf"/>
</dbReference>
<dbReference type="GeneID" id="25263935"/>
<proteinExistence type="predicted"/>
<evidence type="ECO:0000256" key="3">
    <source>
        <dbReference type="SAM" id="MobiDB-lite"/>
    </source>
</evidence>
<sequence length="133" mass="14676">MDEYFSQRPQLDPIAIAEEMAELRAGASPDDPTSKSTSGAVNVNSQAPPPPTGRNPVVSTEEARPAEEGDPDAVMYAEAIYAYPKNEADDLELAKGERLVLLERISDDWWRGRSMDGKRREGIVPSAYVQELR</sequence>
<evidence type="ECO:0000256" key="2">
    <source>
        <dbReference type="PROSITE-ProRule" id="PRU00192"/>
    </source>
</evidence>
<accession>A0A066WN86</accession>
<keyword evidence="1 2" id="KW-0728">SH3 domain</keyword>
<evidence type="ECO:0000313" key="5">
    <source>
        <dbReference type="EMBL" id="KDN52090.1"/>
    </source>
</evidence>
<organism evidence="5 6">
    <name type="scientific">Tilletiaria anomala (strain ATCC 24038 / CBS 436.72 / UBC 951)</name>
    <dbReference type="NCBI Taxonomy" id="1037660"/>
    <lineage>
        <taxon>Eukaryota</taxon>
        <taxon>Fungi</taxon>
        <taxon>Dikarya</taxon>
        <taxon>Basidiomycota</taxon>
        <taxon>Ustilaginomycotina</taxon>
        <taxon>Exobasidiomycetes</taxon>
        <taxon>Georgefischeriales</taxon>
        <taxon>Tilletiariaceae</taxon>
        <taxon>Tilletiaria</taxon>
    </lineage>
</organism>